<evidence type="ECO:0000259" key="1">
    <source>
        <dbReference type="PROSITE" id="PS51352"/>
    </source>
</evidence>
<dbReference type="InterPro" id="IPR036249">
    <property type="entry name" value="Thioredoxin-like_sf"/>
</dbReference>
<dbReference type="InterPro" id="IPR050553">
    <property type="entry name" value="Thioredoxin_ResA/DsbE_sf"/>
</dbReference>
<sequence length="187" mass="22436">MNWFRKNLSNIIFIFLLGLLFFPPTGKPIKIFIQQMLATSPQIKSENDYKQIHFTDWEIQAKNQNFIKPLENLNKPVVINFWATWCPPCIAEMPFFANLYHEMQREVDFYFISNESWEEIQGFETKREFKLPYFRYFKEHPQWPINSIPRTIVINKKGEIILDETGIAKWDSKSFKNHLKNLSNSHN</sequence>
<dbReference type="Gene3D" id="3.40.30.10">
    <property type="entry name" value="Glutaredoxin"/>
    <property type="match status" value="1"/>
</dbReference>
<dbReference type="OrthoDB" id="9815205at2"/>
<dbReference type="InterPro" id="IPR013766">
    <property type="entry name" value="Thioredoxin_domain"/>
</dbReference>
<dbReference type="RefSeq" id="WP_119059259.1">
    <property type="nucleotide sequence ID" value="NZ_UNSC01000003.1"/>
</dbReference>
<dbReference type="PROSITE" id="PS51352">
    <property type="entry name" value="THIOREDOXIN_2"/>
    <property type="match status" value="1"/>
</dbReference>
<dbReference type="InterPro" id="IPR013740">
    <property type="entry name" value="Redoxin"/>
</dbReference>
<evidence type="ECO:0000313" key="2">
    <source>
        <dbReference type="EMBL" id="SZD72478.1"/>
    </source>
</evidence>
<dbReference type="Pfam" id="PF08534">
    <property type="entry name" value="Redoxin"/>
    <property type="match status" value="1"/>
</dbReference>
<reference evidence="2 3" key="1">
    <citation type="submission" date="2018-09" db="EMBL/GenBank/DDBJ databases">
        <authorList>
            <consortium name="Pathogen Informatics"/>
        </authorList>
    </citation>
    <scope>NUCLEOTIDE SEQUENCE [LARGE SCALE GENOMIC DNA]</scope>
    <source>
        <strain evidence="2 3">OH-22767</strain>
    </source>
</reference>
<dbReference type="Proteomes" id="UP000262142">
    <property type="component" value="Unassembled WGS sequence"/>
</dbReference>
<dbReference type="EMBL" id="UNSC01000003">
    <property type="protein sequence ID" value="SZD72478.1"/>
    <property type="molecule type" value="Genomic_DNA"/>
</dbReference>
<dbReference type="AlphaFoldDB" id="A0A383TZ38"/>
<keyword evidence="3" id="KW-1185">Reference proteome</keyword>
<dbReference type="SUPFAM" id="SSF52833">
    <property type="entry name" value="Thioredoxin-like"/>
    <property type="match status" value="1"/>
</dbReference>
<protein>
    <submittedName>
        <fullName evidence="2">Thiol-disulfide oxidoreductase resA</fullName>
    </submittedName>
</protein>
<dbReference type="PANTHER" id="PTHR42852:SF17">
    <property type="entry name" value="THIOREDOXIN-LIKE PROTEIN HI_1115"/>
    <property type="match status" value="1"/>
</dbReference>
<name>A0A383TZ38_9FLAO</name>
<dbReference type="GO" id="GO:0016491">
    <property type="term" value="F:oxidoreductase activity"/>
    <property type="evidence" value="ECO:0007669"/>
    <property type="project" value="InterPro"/>
</dbReference>
<feature type="domain" description="Thioredoxin" evidence="1">
    <location>
        <begin position="34"/>
        <end position="184"/>
    </location>
</feature>
<evidence type="ECO:0000313" key="3">
    <source>
        <dbReference type="Proteomes" id="UP000262142"/>
    </source>
</evidence>
<gene>
    <name evidence="2" type="primary">resA_2</name>
    <name evidence="2" type="ORF">SAMEA104719789_00926</name>
</gene>
<organism evidence="2 3">
    <name type="scientific">Candidatus Ornithobacterium hominis</name>
    <dbReference type="NCBI Taxonomy" id="2497989"/>
    <lineage>
        <taxon>Bacteria</taxon>
        <taxon>Pseudomonadati</taxon>
        <taxon>Bacteroidota</taxon>
        <taxon>Flavobacteriia</taxon>
        <taxon>Flavobacteriales</taxon>
        <taxon>Weeksellaceae</taxon>
        <taxon>Ornithobacterium</taxon>
    </lineage>
</organism>
<proteinExistence type="predicted"/>
<dbReference type="CDD" id="cd02966">
    <property type="entry name" value="TlpA_like_family"/>
    <property type="match status" value="1"/>
</dbReference>
<accession>A0A383TZ38</accession>
<dbReference type="PANTHER" id="PTHR42852">
    <property type="entry name" value="THIOL:DISULFIDE INTERCHANGE PROTEIN DSBE"/>
    <property type="match status" value="1"/>
</dbReference>